<evidence type="ECO:0000313" key="3">
    <source>
        <dbReference type="EMBL" id="UPK67996.1"/>
    </source>
</evidence>
<gene>
    <name evidence="3" type="ORF">MYF79_23880</name>
</gene>
<keyword evidence="2" id="KW-1133">Transmembrane helix</keyword>
<keyword evidence="2" id="KW-0812">Transmembrane</keyword>
<evidence type="ECO:0000256" key="1">
    <source>
        <dbReference type="SAM" id="MobiDB-lite"/>
    </source>
</evidence>
<sequence length="152" mass="17521">MSGTTSGKSRHKRSEKKKRLQKDASADEWHEKTNQIFALMKEVYDLKRRLDRYERLTAEMKQHPVKETFISRLFWPGSLGGLIYALKDLGESGMSWFRFTGILMAIPTLFVLLGVFVLYSSDSMKGESLYKLIKLSLRINLSGIKSLLNNKK</sequence>
<organism evidence="3 4">
    <name type="scientific">Chitinophaga filiformis</name>
    <name type="common">Myxococcus filiformis</name>
    <name type="synonym">Flexibacter filiformis</name>
    <dbReference type="NCBI Taxonomy" id="104663"/>
    <lineage>
        <taxon>Bacteria</taxon>
        <taxon>Pseudomonadati</taxon>
        <taxon>Bacteroidota</taxon>
        <taxon>Chitinophagia</taxon>
        <taxon>Chitinophagales</taxon>
        <taxon>Chitinophagaceae</taxon>
        <taxon>Chitinophaga</taxon>
    </lineage>
</organism>
<feature type="compositionally biased region" description="Basic residues" evidence="1">
    <location>
        <begin position="8"/>
        <end position="20"/>
    </location>
</feature>
<keyword evidence="2" id="KW-0472">Membrane</keyword>
<dbReference type="EMBL" id="CP095855">
    <property type="protein sequence ID" value="UPK67996.1"/>
    <property type="molecule type" value="Genomic_DNA"/>
</dbReference>
<feature type="region of interest" description="Disordered" evidence="1">
    <location>
        <begin position="1"/>
        <end position="26"/>
    </location>
</feature>
<proteinExistence type="predicted"/>
<protein>
    <submittedName>
        <fullName evidence="3">Uncharacterized protein</fullName>
    </submittedName>
</protein>
<feature type="transmembrane region" description="Helical" evidence="2">
    <location>
        <begin position="98"/>
        <end position="119"/>
    </location>
</feature>
<name>A0ABY4HZY8_CHIFI</name>
<accession>A0ABY4HZY8</accession>
<dbReference type="Proteomes" id="UP000830198">
    <property type="component" value="Chromosome"/>
</dbReference>
<reference evidence="3 4" key="1">
    <citation type="submission" date="2022-04" db="EMBL/GenBank/DDBJ databases">
        <title>The arsenic-methylating capacity of Chitinophaga filiformis YT5 during chitin decomposition.</title>
        <authorList>
            <person name="Chen G."/>
            <person name="Liang Y."/>
        </authorList>
    </citation>
    <scope>NUCLEOTIDE SEQUENCE [LARGE SCALE GENOMIC DNA]</scope>
    <source>
        <strain evidence="3 4">YT5</strain>
    </source>
</reference>
<dbReference type="RefSeq" id="WP_247810337.1">
    <property type="nucleotide sequence ID" value="NZ_CP095855.1"/>
</dbReference>
<evidence type="ECO:0000313" key="4">
    <source>
        <dbReference type="Proteomes" id="UP000830198"/>
    </source>
</evidence>
<keyword evidence="4" id="KW-1185">Reference proteome</keyword>
<evidence type="ECO:0000256" key="2">
    <source>
        <dbReference type="SAM" id="Phobius"/>
    </source>
</evidence>
<feature type="transmembrane region" description="Helical" evidence="2">
    <location>
        <begin position="69"/>
        <end position="86"/>
    </location>
</feature>